<feature type="chain" id="PRO_5031369288" evidence="8">
    <location>
        <begin position="36"/>
        <end position="1025"/>
    </location>
</feature>
<evidence type="ECO:0000256" key="3">
    <source>
        <dbReference type="ARBA" id="ARBA00022452"/>
    </source>
</evidence>
<dbReference type="Gene3D" id="2.170.130.10">
    <property type="entry name" value="TonB-dependent receptor, plug domain"/>
    <property type="match status" value="1"/>
</dbReference>
<dbReference type="InterPro" id="IPR023997">
    <property type="entry name" value="TonB-dep_OMP_SusC/RagA_CS"/>
</dbReference>
<evidence type="ECO:0000256" key="1">
    <source>
        <dbReference type="ARBA" id="ARBA00004571"/>
    </source>
</evidence>
<comment type="similarity">
    <text evidence="7">Belongs to the TonB-dependent receptor family.</text>
</comment>
<dbReference type="Pfam" id="PF13715">
    <property type="entry name" value="CarbopepD_reg_2"/>
    <property type="match status" value="1"/>
</dbReference>
<evidence type="ECO:0000256" key="8">
    <source>
        <dbReference type="SAM" id="SignalP"/>
    </source>
</evidence>
<keyword evidence="2 7" id="KW-0813">Transport</keyword>
<gene>
    <name evidence="10" type="ORF">HW554_10855</name>
</gene>
<protein>
    <submittedName>
        <fullName evidence="10">TonB-dependent receptor</fullName>
    </submittedName>
</protein>
<dbReference type="Gene3D" id="2.40.170.20">
    <property type="entry name" value="TonB-dependent receptor, beta-barrel domain"/>
    <property type="match status" value="1"/>
</dbReference>
<keyword evidence="10" id="KW-0675">Receptor</keyword>
<dbReference type="EMBL" id="JABKAU010000017">
    <property type="protein sequence ID" value="NVO31709.1"/>
    <property type="molecule type" value="Genomic_DNA"/>
</dbReference>
<dbReference type="InterPro" id="IPR036942">
    <property type="entry name" value="Beta-barrel_TonB_sf"/>
</dbReference>
<name>A0A7Y7U6F4_9BACT</name>
<evidence type="ECO:0000313" key="10">
    <source>
        <dbReference type="EMBL" id="NVO31709.1"/>
    </source>
</evidence>
<dbReference type="NCBIfam" id="TIGR04057">
    <property type="entry name" value="SusC_RagA_signa"/>
    <property type="match status" value="1"/>
</dbReference>
<dbReference type="Pfam" id="PF07715">
    <property type="entry name" value="Plug"/>
    <property type="match status" value="1"/>
</dbReference>
<comment type="caution">
    <text evidence="10">The sequence shown here is derived from an EMBL/GenBank/DDBJ whole genome shotgun (WGS) entry which is preliminary data.</text>
</comment>
<feature type="domain" description="TonB-dependent receptor plug" evidence="9">
    <location>
        <begin position="150"/>
        <end position="255"/>
    </location>
</feature>
<dbReference type="Proteomes" id="UP000565521">
    <property type="component" value="Unassembled WGS sequence"/>
</dbReference>
<feature type="signal peptide" evidence="8">
    <location>
        <begin position="1"/>
        <end position="35"/>
    </location>
</feature>
<dbReference type="SUPFAM" id="SSF56935">
    <property type="entry name" value="Porins"/>
    <property type="match status" value="1"/>
</dbReference>
<dbReference type="InterPro" id="IPR039426">
    <property type="entry name" value="TonB-dep_rcpt-like"/>
</dbReference>
<accession>A0A7Y7U6F4</accession>
<keyword evidence="5 7" id="KW-0472">Membrane</keyword>
<dbReference type="RefSeq" id="WP_176908611.1">
    <property type="nucleotide sequence ID" value="NZ_JABKAU010000017.1"/>
</dbReference>
<dbReference type="InterPro" id="IPR008969">
    <property type="entry name" value="CarboxyPept-like_regulatory"/>
</dbReference>
<reference evidence="10 11" key="1">
    <citation type="submission" date="2020-05" db="EMBL/GenBank/DDBJ databases">
        <title>Hymenobacter terrestris sp. nov. and Hymenobacter lapidiphilus sp. nov., isolated from regoliths in Antarctica.</title>
        <authorList>
            <person name="Sedlacek I."/>
            <person name="Pantucek R."/>
            <person name="Zeman M."/>
            <person name="Holochova P."/>
            <person name="Kralova S."/>
            <person name="Stankova E."/>
            <person name="Sedo O."/>
            <person name="Micenkova L."/>
            <person name="Svec P."/>
            <person name="Gupta V."/>
            <person name="Sood U."/>
            <person name="Korpole U.S."/>
            <person name="Lal R."/>
        </authorList>
    </citation>
    <scope>NUCLEOTIDE SEQUENCE [LARGE SCALE GENOMIC DNA]</scope>
    <source>
        <strain evidence="10 11">P5342</strain>
    </source>
</reference>
<evidence type="ECO:0000256" key="2">
    <source>
        <dbReference type="ARBA" id="ARBA00022448"/>
    </source>
</evidence>
<organism evidence="10 11">
    <name type="scientific">Hymenobacter lapidiphilus</name>
    <dbReference type="NCBI Taxonomy" id="2608003"/>
    <lineage>
        <taxon>Bacteria</taxon>
        <taxon>Pseudomonadati</taxon>
        <taxon>Bacteroidota</taxon>
        <taxon>Cytophagia</taxon>
        <taxon>Cytophagales</taxon>
        <taxon>Hymenobacteraceae</taxon>
        <taxon>Hymenobacter</taxon>
    </lineage>
</organism>
<evidence type="ECO:0000256" key="6">
    <source>
        <dbReference type="ARBA" id="ARBA00023237"/>
    </source>
</evidence>
<dbReference type="InterPro" id="IPR023996">
    <property type="entry name" value="TonB-dep_OMP_SusC/RagA"/>
</dbReference>
<dbReference type="AlphaFoldDB" id="A0A7Y7U6F4"/>
<evidence type="ECO:0000256" key="7">
    <source>
        <dbReference type="PROSITE-ProRule" id="PRU01360"/>
    </source>
</evidence>
<keyword evidence="11" id="KW-1185">Reference proteome</keyword>
<dbReference type="InterPro" id="IPR037066">
    <property type="entry name" value="Plug_dom_sf"/>
</dbReference>
<keyword evidence="3 7" id="KW-1134">Transmembrane beta strand</keyword>
<proteinExistence type="inferred from homology"/>
<keyword evidence="4 7" id="KW-0812">Transmembrane</keyword>
<dbReference type="InterPro" id="IPR012910">
    <property type="entry name" value="Plug_dom"/>
</dbReference>
<keyword evidence="8" id="KW-0732">Signal</keyword>
<evidence type="ECO:0000259" key="9">
    <source>
        <dbReference type="Pfam" id="PF07715"/>
    </source>
</evidence>
<dbReference type="NCBIfam" id="TIGR04056">
    <property type="entry name" value="OMP_RagA_SusC"/>
    <property type="match status" value="1"/>
</dbReference>
<dbReference type="PROSITE" id="PS52016">
    <property type="entry name" value="TONB_DEPENDENT_REC_3"/>
    <property type="match status" value="1"/>
</dbReference>
<dbReference type="SUPFAM" id="SSF49464">
    <property type="entry name" value="Carboxypeptidase regulatory domain-like"/>
    <property type="match status" value="1"/>
</dbReference>
<keyword evidence="6 7" id="KW-0998">Cell outer membrane</keyword>
<dbReference type="Gene3D" id="2.60.40.1120">
    <property type="entry name" value="Carboxypeptidase-like, regulatory domain"/>
    <property type="match status" value="1"/>
</dbReference>
<evidence type="ECO:0000256" key="5">
    <source>
        <dbReference type="ARBA" id="ARBA00023136"/>
    </source>
</evidence>
<sequence length="1025" mass="111239">MKIPLLVVGPPALRRVAPWPLLGAVLLGGSGQATAAVQSVANLNIPGRSIADPTAAQPDAPITGRVVDEKGGGLPGVNVVVKGTNNGTQTDADGRFTLTVPDNATLIFSSVGYTSQEVAVNGRATLDISLAPDAQALSEVVVVGYGTQQKRDLTGSVARIEAKEIVNQPVQTPTQALQGKTAGVQIITDGTPNAQPTVRIRGTGTLLAGANPLYVVDGVQTTDIRNLSNSDIETIDVLKDASAAAIYGVRGANGVIIVTTKQGKQGKPVLSYNNTVGFKQATRLVDMADAGQYVNYLKDTAPNVTLPDFTGSTNWYDQILRTATYQNHNLAVSGANENVRYYFSGNLLQDDGLAITNRFKRLTVRSNTEFILSSKVSISSQASFSRADTRDVNFATAFQNAYRASPLITAKQDGRYGNTSAFGNVGNPLLDIEQNNNKSLENRLQGNVGLNLTPIEGLTLRSAINVDLSYNNRRVYNYQYANDEKTFLKAGGNQRNDRSALFVTQINSTRYLWENTATYQRLLGDKHNLTLLVGTVTEEGQTNSLAGSRFDVPADPNQWYLGTGDPNTAVNSSPALGKDRRLSALGRINYVYDGKYLFTSNLRYDGTSKFNSDQRWGLFPSVGLGWVLTEESFLKDQQLLSFLKLRASYGRLGNDQIDPNSYITTADINIPYVFNSRPVLGAVISQIKDRNVRWEVTREYDAALEFGLLDNRLSGEVTYYDKLTTDALIPVNIPALFGDPDNQYITNAADISNRGLEAALNWRANVGERFSYNFGVNATFNKNRIEKLNGGQALFGGANNVTRSGNGVAAGTFYVLKAVGVFQNQAEIDAYPKYTFETPKPGDLKYADANGDGTIDLRDRVNAGSYQPPMYFGINGGLTFSGVDLSFVFSGNVNNDVYNRKKQATGQVTDNIEADFADNRWTPTNPSNTDPASIRNNTPNSTYFIESGSYIRLNNLVLGYTLPTELVKKIRMSSLRIYATAQNLFTVTNYSGFTPELPGGPLDSGIEATTYPTSRTLALGLNVNF</sequence>
<comment type="subcellular location">
    <subcellularLocation>
        <location evidence="1 7">Cell outer membrane</location>
        <topology evidence="1 7">Multi-pass membrane protein</topology>
    </subcellularLocation>
</comment>
<dbReference type="GO" id="GO:0009279">
    <property type="term" value="C:cell outer membrane"/>
    <property type="evidence" value="ECO:0007669"/>
    <property type="project" value="UniProtKB-SubCell"/>
</dbReference>
<evidence type="ECO:0000313" key="11">
    <source>
        <dbReference type="Proteomes" id="UP000565521"/>
    </source>
</evidence>
<evidence type="ECO:0000256" key="4">
    <source>
        <dbReference type="ARBA" id="ARBA00022692"/>
    </source>
</evidence>